<proteinExistence type="predicted"/>
<dbReference type="Pfam" id="PF13612">
    <property type="entry name" value="DDE_Tnp_1_3"/>
    <property type="match status" value="1"/>
</dbReference>
<dbReference type="NCBIfam" id="NF033520">
    <property type="entry name" value="transpos_IS982"/>
    <property type="match status" value="1"/>
</dbReference>
<evidence type="ECO:0000259" key="1">
    <source>
        <dbReference type="Pfam" id="PF13612"/>
    </source>
</evidence>
<gene>
    <name evidence="2" type="ORF">C5468_25815</name>
</gene>
<sequence>MTTLEELYCCVDDFCQKFMPMWEQQLIANNQLKRHRATSLSLSEVITILILFHMSHYRHFKGFYTEYVQPFLTAEFPGLVSYNRIITLKKSAIIPLCAFLSSRKVKSQGIAFIDSTKIAVCHNARIPRNQVFDGVAKRGKTSTGWFYGFKLHLIITDCGEIVSVKLTPGNTDDREPVKELVKGLSGHLYGDKGYLSQALCDELKEEGITLITNVRRNMKAKFLSLWDKVMLRKRFLIETVNDQLKNISQIEHSRHRSIVGFLLEVVSGLIAYTFQPKKPSLGLRAQEIAMLKQS</sequence>
<evidence type="ECO:0000313" key="3">
    <source>
        <dbReference type="Proteomes" id="UP000295550"/>
    </source>
</evidence>
<evidence type="ECO:0000313" key="2">
    <source>
        <dbReference type="EMBL" id="TDB40841.1"/>
    </source>
</evidence>
<comment type="caution">
    <text evidence="2">The sequence shown here is derived from an EMBL/GenBank/DDBJ whole genome shotgun (WGS) entry which is preliminary data.</text>
</comment>
<name>A0A4R4IKZ4_PHOLU</name>
<accession>A0A4R4IKZ4</accession>
<dbReference type="InterPro" id="IPR025668">
    <property type="entry name" value="Tnp_DDE_dom"/>
</dbReference>
<dbReference type="EMBL" id="PUJX01000110">
    <property type="protein sequence ID" value="TDB40841.1"/>
    <property type="molecule type" value="Genomic_DNA"/>
</dbReference>
<dbReference type="Proteomes" id="UP000295550">
    <property type="component" value="Unassembled WGS sequence"/>
</dbReference>
<reference evidence="2 3" key="1">
    <citation type="journal article" date="2019" name="Int. J. Syst. Evol. Microbiol.">
        <title>Photorhabdus khanii subsp. guanajuatensis subsp. nov., isolated from Heterorhabditis atacamensis, and Photorhabdus luminescens subsp. mexicana subsp. nov., isolated from Heterorhabditis mexicana entomopathogenic nematodes.</title>
        <authorList>
            <person name="Machado R.A.R."/>
            <person name="Bruno P."/>
            <person name="Arce C.C.M."/>
            <person name="Liechti N."/>
            <person name="Kohler A."/>
            <person name="Bernal J."/>
            <person name="Bruggmann R."/>
            <person name="Turlings T.C.J."/>
        </authorList>
    </citation>
    <scope>NUCLEOTIDE SEQUENCE [LARGE SCALE GENOMIC DNA]</scope>
    <source>
        <strain evidence="2 3">MEX47-22</strain>
    </source>
</reference>
<organism evidence="2 3">
    <name type="scientific">Photorhabdus luminescens subsp. mexicana</name>
    <dbReference type="NCBI Taxonomy" id="2100167"/>
    <lineage>
        <taxon>Bacteria</taxon>
        <taxon>Pseudomonadati</taxon>
        <taxon>Pseudomonadota</taxon>
        <taxon>Gammaproteobacteria</taxon>
        <taxon>Enterobacterales</taxon>
        <taxon>Morganellaceae</taxon>
        <taxon>Photorhabdus</taxon>
    </lineage>
</organism>
<protein>
    <submittedName>
        <fullName evidence="2">IS982 family transposase</fullName>
    </submittedName>
</protein>
<dbReference type="AlphaFoldDB" id="A0A4R4IKZ4"/>
<feature type="domain" description="Transposase DDE" evidence="1">
    <location>
        <begin position="106"/>
        <end position="258"/>
    </location>
</feature>
<dbReference type="RefSeq" id="WP_132349095.1">
    <property type="nucleotide sequence ID" value="NZ_CAWOLF010000110.1"/>
</dbReference>